<dbReference type="PANTHER" id="PTHR36694:SF11">
    <property type="entry name" value="LP21121P-RELATED"/>
    <property type="match status" value="1"/>
</dbReference>
<reference evidence="2 3" key="1">
    <citation type="submission" date="2023-03" db="EMBL/GenBank/DDBJ databases">
        <title>High-quality genome of Scylla paramamosain provides insights in environmental adaptation.</title>
        <authorList>
            <person name="Zhang L."/>
        </authorList>
    </citation>
    <scope>NUCLEOTIDE SEQUENCE [LARGE SCALE GENOMIC DNA]</scope>
    <source>
        <strain evidence="2">LZ_2023a</strain>
        <tissue evidence="2">Muscle</tissue>
    </source>
</reference>
<keyword evidence="3" id="KW-1185">Reference proteome</keyword>
<dbReference type="PANTHER" id="PTHR36694">
    <property type="entry name" value="PASIFLORA 1, ISOFORM A-RELATED"/>
    <property type="match status" value="1"/>
</dbReference>
<evidence type="ECO:0000313" key="3">
    <source>
        <dbReference type="Proteomes" id="UP001487740"/>
    </source>
</evidence>
<dbReference type="EMBL" id="JARAKH010000002">
    <property type="protein sequence ID" value="KAK8406715.1"/>
    <property type="molecule type" value="Genomic_DNA"/>
</dbReference>
<protein>
    <submittedName>
        <fullName evidence="2">Uncharacterized protein</fullName>
    </submittedName>
</protein>
<evidence type="ECO:0000313" key="2">
    <source>
        <dbReference type="EMBL" id="KAK8406715.1"/>
    </source>
</evidence>
<feature type="transmembrane region" description="Helical" evidence="1">
    <location>
        <begin position="101"/>
        <end position="125"/>
    </location>
</feature>
<organism evidence="2 3">
    <name type="scientific">Scylla paramamosain</name>
    <name type="common">Mud crab</name>
    <dbReference type="NCBI Taxonomy" id="85552"/>
    <lineage>
        <taxon>Eukaryota</taxon>
        <taxon>Metazoa</taxon>
        <taxon>Ecdysozoa</taxon>
        <taxon>Arthropoda</taxon>
        <taxon>Crustacea</taxon>
        <taxon>Multicrustacea</taxon>
        <taxon>Malacostraca</taxon>
        <taxon>Eumalacostraca</taxon>
        <taxon>Eucarida</taxon>
        <taxon>Decapoda</taxon>
        <taxon>Pleocyemata</taxon>
        <taxon>Brachyura</taxon>
        <taxon>Eubrachyura</taxon>
        <taxon>Portunoidea</taxon>
        <taxon>Portunidae</taxon>
        <taxon>Portuninae</taxon>
        <taxon>Scylla</taxon>
    </lineage>
</organism>
<dbReference type="AlphaFoldDB" id="A0AAW0V436"/>
<proteinExistence type="predicted"/>
<sequence>MGVGVVCLIVGFCASVGFCFALINIESVKETLDASYSEYQNLLSLNLTEQRLMIVESVIGIKDFINYLNTILIICLVFYVVYTFTALFLTYGACTGIRSLLLPWLIVEVVPFGFQVAAVVILFVFGRDDPTLSRGGVYIVAGLINIVAFVFHVYWWLCPFAHYQELKNEESTQVEPLVPPSHPMYPAVLMKY</sequence>
<dbReference type="Proteomes" id="UP001487740">
    <property type="component" value="Unassembled WGS sequence"/>
</dbReference>
<comment type="caution">
    <text evidence="2">The sequence shown here is derived from an EMBL/GenBank/DDBJ whole genome shotgun (WGS) entry which is preliminary data.</text>
</comment>
<accession>A0AAW0V436</accession>
<name>A0AAW0V436_SCYPA</name>
<keyword evidence="1" id="KW-0472">Membrane</keyword>
<gene>
    <name evidence="2" type="ORF">O3P69_007352</name>
</gene>
<keyword evidence="1" id="KW-0812">Transmembrane</keyword>
<evidence type="ECO:0000256" key="1">
    <source>
        <dbReference type="SAM" id="Phobius"/>
    </source>
</evidence>
<keyword evidence="1" id="KW-1133">Transmembrane helix</keyword>
<feature type="transmembrane region" description="Helical" evidence="1">
    <location>
        <begin position="137"/>
        <end position="157"/>
    </location>
</feature>
<feature type="transmembrane region" description="Helical" evidence="1">
    <location>
        <begin position="67"/>
        <end position="89"/>
    </location>
</feature>